<dbReference type="PANTHER" id="PTHR38462">
    <property type="entry name" value="EXONUCLEASE-LIKE PROTEIN"/>
    <property type="match status" value="1"/>
</dbReference>
<dbReference type="EMBL" id="AZAC01000001">
    <property type="protein sequence ID" value="KIX15861.1"/>
    <property type="molecule type" value="Genomic_DNA"/>
</dbReference>
<dbReference type="PANTHER" id="PTHR38462:SF1">
    <property type="entry name" value="YPRB RIBONUCLEASE H-LIKE DOMAIN-CONTAINING PROTEIN"/>
    <property type="match status" value="1"/>
</dbReference>
<feature type="domain" description="YprB ribonuclease H-like" evidence="1">
    <location>
        <begin position="87"/>
        <end position="235"/>
    </location>
</feature>
<protein>
    <recommendedName>
        <fullName evidence="1">YprB ribonuclease H-like domain-containing protein</fullName>
    </recommendedName>
</protein>
<gene>
    <name evidence="2" type="ORF">X474_00695</name>
</gene>
<dbReference type="STRING" id="1429043.X474_00695"/>
<dbReference type="Proteomes" id="UP000032233">
    <property type="component" value="Unassembled WGS sequence"/>
</dbReference>
<name>A0A0D2JJM5_9BACT</name>
<dbReference type="InterPro" id="IPR038720">
    <property type="entry name" value="YprB_RNase_H-like_dom"/>
</dbReference>
<dbReference type="SUPFAM" id="SSF53098">
    <property type="entry name" value="Ribonuclease H-like"/>
    <property type="match status" value="1"/>
</dbReference>
<sequence>MLLRTFLHISGIGAKRELMLWQAGINTWRDFMQKGPELLSPRIFGLGKPVIKRSLAALASPAGLSELAKMIPAREQWRFYPHFAKVVFLDIETGFNALEWGGITVVGLYDGNKVEQFISGRNLNEVRHALRGYDIVCTFSGTSFDLPVLKKVFSDIYLPPAHIDLRWVLKRLGYTGGLKRIEKEFGLDRPADVRDMDGLEAVRLWQAHEKGDPDALALLCEYNACDILNLKPLLEFSVSELEKRLMARAGLTG</sequence>
<evidence type="ECO:0000313" key="2">
    <source>
        <dbReference type="EMBL" id="KIX15861.1"/>
    </source>
</evidence>
<proteinExistence type="predicted"/>
<reference evidence="2 3" key="1">
    <citation type="submission" date="2013-11" db="EMBL/GenBank/DDBJ databases">
        <title>Metagenomic analysis of a methanogenic consortium involved in long chain n-alkane degradation.</title>
        <authorList>
            <person name="Davidova I.A."/>
            <person name="Callaghan A.V."/>
            <person name="Wawrik B."/>
            <person name="Pruitt S."/>
            <person name="Marks C."/>
            <person name="Duncan K.E."/>
            <person name="Suflita J.M."/>
        </authorList>
    </citation>
    <scope>NUCLEOTIDE SEQUENCE [LARGE SCALE GENOMIC DNA]</scope>
    <source>
        <strain evidence="2 3">SPR</strain>
    </source>
</reference>
<comment type="caution">
    <text evidence="2">The sequence shown here is derived from an EMBL/GenBank/DDBJ whole genome shotgun (WGS) entry which is preliminary data.</text>
</comment>
<keyword evidence="3" id="KW-1185">Reference proteome</keyword>
<dbReference type="InterPro" id="IPR012337">
    <property type="entry name" value="RNaseH-like_sf"/>
</dbReference>
<organism evidence="2 3">
    <name type="scientific">Dethiosulfatarculus sandiegensis</name>
    <dbReference type="NCBI Taxonomy" id="1429043"/>
    <lineage>
        <taxon>Bacteria</taxon>
        <taxon>Pseudomonadati</taxon>
        <taxon>Thermodesulfobacteriota</taxon>
        <taxon>Desulfarculia</taxon>
        <taxon>Desulfarculales</taxon>
        <taxon>Desulfarculaceae</taxon>
        <taxon>Dethiosulfatarculus</taxon>
    </lineage>
</organism>
<accession>A0A0D2JJM5</accession>
<dbReference type="PATRIC" id="fig|1429043.3.peg.141"/>
<evidence type="ECO:0000259" key="1">
    <source>
        <dbReference type="Pfam" id="PF13482"/>
    </source>
</evidence>
<dbReference type="Pfam" id="PF13482">
    <property type="entry name" value="RNase_H_2"/>
    <property type="match status" value="1"/>
</dbReference>
<dbReference type="InParanoid" id="A0A0D2JJM5"/>
<evidence type="ECO:0000313" key="3">
    <source>
        <dbReference type="Proteomes" id="UP000032233"/>
    </source>
</evidence>
<dbReference type="AlphaFoldDB" id="A0A0D2JJM5"/>